<organism evidence="1 2">
    <name type="scientific">Citrus sinensis</name>
    <name type="common">Sweet orange</name>
    <name type="synonym">Citrus aurantium var. sinensis</name>
    <dbReference type="NCBI Taxonomy" id="2711"/>
    <lineage>
        <taxon>Eukaryota</taxon>
        <taxon>Viridiplantae</taxon>
        <taxon>Streptophyta</taxon>
        <taxon>Embryophyta</taxon>
        <taxon>Tracheophyta</taxon>
        <taxon>Spermatophyta</taxon>
        <taxon>Magnoliopsida</taxon>
        <taxon>eudicotyledons</taxon>
        <taxon>Gunneridae</taxon>
        <taxon>Pentapetalae</taxon>
        <taxon>rosids</taxon>
        <taxon>malvids</taxon>
        <taxon>Sapindales</taxon>
        <taxon>Rutaceae</taxon>
        <taxon>Aurantioideae</taxon>
        <taxon>Citrus</taxon>
    </lineage>
</organism>
<protein>
    <submittedName>
        <fullName evidence="1">Phenylcoumaran benzylic ether reductase 1</fullName>
    </submittedName>
</protein>
<keyword evidence="2" id="KW-1185">Reference proteome</keyword>
<gene>
    <name evidence="1" type="ORF">KPL71_023091</name>
</gene>
<dbReference type="Proteomes" id="UP000829398">
    <property type="component" value="Chromosome 8"/>
</dbReference>
<dbReference type="EMBL" id="CM039177">
    <property type="protein sequence ID" value="KAH9696208.1"/>
    <property type="molecule type" value="Genomic_DNA"/>
</dbReference>
<reference evidence="2" key="1">
    <citation type="journal article" date="2023" name="Hortic. Res.">
        <title>A chromosome-level phased genome enabling allele-level studies in sweet orange: a case study on citrus Huanglongbing tolerance.</title>
        <authorList>
            <person name="Wu B."/>
            <person name="Yu Q."/>
            <person name="Deng Z."/>
            <person name="Duan Y."/>
            <person name="Luo F."/>
            <person name="Gmitter F. Jr."/>
        </authorList>
    </citation>
    <scope>NUCLEOTIDE SEQUENCE [LARGE SCALE GENOMIC DNA]</scope>
    <source>
        <strain evidence="2">cv. Valencia</strain>
    </source>
</reference>
<accession>A0ACB8IGT3</accession>
<comment type="caution">
    <text evidence="1">The sequence shown here is derived from an EMBL/GenBank/DDBJ whole genome shotgun (WGS) entry which is preliminary data.</text>
</comment>
<evidence type="ECO:0000313" key="1">
    <source>
        <dbReference type="EMBL" id="KAH9696208.1"/>
    </source>
</evidence>
<sequence>MAMKSKILVIGGTGYIGKYLSTSIPNKTLVEVSAKADHPTFELVRDSTLSTPSKSKILDRFKNLSVNLVHGDLYSHESLVSTIKQVDVVISAIEFGNDVDRVHVVEPARTSFATKAKIRRAVEDEGIPYTYVASNFFAGLYLSSFSQPEATAPPRDKVVIVGDGNAKGKALLDTFTLYTQCVEDDIGINSIKAVDDPRTLNKILYIRPRCNIYSFNDLVSLWEEKIGKALDRVYVTEEQLLKNIQEASYPLNMILPIGHSAYVLGDQTNFEIEPSFGVEATELYPDVNYTTVDEYLNQFI</sequence>
<name>A0ACB8IGT3_CITSI</name>
<proteinExistence type="predicted"/>
<evidence type="ECO:0000313" key="2">
    <source>
        <dbReference type="Proteomes" id="UP000829398"/>
    </source>
</evidence>